<accession>A0A1V4JX50</accession>
<name>A0A1V4JX50_PATFA</name>
<dbReference type="Proteomes" id="UP000190648">
    <property type="component" value="Unassembled WGS sequence"/>
</dbReference>
<protein>
    <submittedName>
        <fullName evidence="1">Uncharacterized protein</fullName>
    </submittedName>
</protein>
<proteinExistence type="predicted"/>
<sequence length="82" mass="9221">MFSAETFRRKVWSSSSNGLASHLPWSFKEMLCAQGMLDVAGHLAMWRSSFLTLKIFILKTMQLHHTDLAAAIAVGRFLVLLP</sequence>
<gene>
    <name evidence="1" type="ORF">AV530_016300</name>
</gene>
<organism evidence="1 2">
    <name type="scientific">Patagioenas fasciata monilis</name>
    <dbReference type="NCBI Taxonomy" id="372326"/>
    <lineage>
        <taxon>Eukaryota</taxon>
        <taxon>Metazoa</taxon>
        <taxon>Chordata</taxon>
        <taxon>Craniata</taxon>
        <taxon>Vertebrata</taxon>
        <taxon>Euteleostomi</taxon>
        <taxon>Archelosauria</taxon>
        <taxon>Archosauria</taxon>
        <taxon>Dinosauria</taxon>
        <taxon>Saurischia</taxon>
        <taxon>Theropoda</taxon>
        <taxon>Coelurosauria</taxon>
        <taxon>Aves</taxon>
        <taxon>Neognathae</taxon>
        <taxon>Neoaves</taxon>
        <taxon>Columbimorphae</taxon>
        <taxon>Columbiformes</taxon>
        <taxon>Columbidae</taxon>
        <taxon>Patagioenas</taxon>
    </lineage>
</organism>
<comment type="caution">
    <text evidence="1">The sequence shown here is derived from an EMBL/GenBank/DDBJ whole genome shotgun (WGS) entry which is preliminary data.</text>
</comment>
<evidence type="ECO:0000313" key="2">
    <source>
        <dbReference type="Proteomes" id="UP000190648"/>
    </source>
</evidence>
<dbReference type="EMBL" id="LSYS01005643">
    <property type="protein sequence ID" value="OPJ76655.1"/>
    <property type="molecule type" value="Genomic_DNA"/>
</dbReference>
<evidence type="ECO:0000313" key="1">
    <source>
        <dbReference type="EMBL" id="OPJ76655.1"/>
    </source>
</evidence>
<dbReference type="AlphaFoldDB" id="A0A1V4JX50"/>
<keyword evidence="2" id="KW-1185">Reference proteome</keyword>
<reference evidence="1 2" key="1">
    <citation type="submission" date="2016-02" db="EMBL/GenBank/DDBJ databases">
        <title>Band-tailed pigeon sequencing and assembly.</title>
        <authorList>
            <person name="Soares A.E."/>
            <person name="Novak B.J."/>
            <person name="Rice E.S."/>
            <person name="O'Connell B."/>
            <person name="Chang D."/>
            <person name="Weber S."/>
            <person name="Shapiro B."/>
        </authorList>
    </citation>
    <scope>NUCLEOTIDE SEQUENCE [LARGE SCALE GENOMIC DNA]</scope>
    <source>
        <strain evidence="1">BTP2013</strain>
        <tissue evidence="1">Blood</tissue>
    </source>
</reference>